<dbReference type="PANTHER" id="PTHR33154:SF33">
    <property type="entry name" value="TRANSCRIPTIONAL REPRESSOR SDPR"/>
    <property type="match status" value="1"/>
</dbReference>
<accession>A0A927RQF3</accession>
<dbReference type="EMBL" id="JADBEM010000001">
    <property type="protein sequence ID" value="MBE1612168.1"/>
    <property type="molecule type" value="Genomic_DNA"/>
</dbReference>
<keyword evidence="6" id="KW-1185">Reference proteome</keyword>
<evidence type="ECO:0000259" key="4">
    <source>
        <dbReference type="PROSITE" id="PS50987"/>
    </source>
</evidence>
<organism evidence="5 6">
    <name type="scientific">Actinopolymorpha pittospori</name>
    <dbReference type="NCBI Taxonomy" id="648752"/>
    <lineage>
        <taxon>Bacteria</taxon>
        <taxon>Bacillati</taxon>
        <taxon>Actinomycetota</taxon>
        <taxon>Actinomycetes</taxon>
        <taxon>Propionibacteriales</taxon>
        <taxon>Actinopolymorphaceae</taxon>
        <taxon>Actinopolymorpha</taxon>
    </lineage>
</organism>
<evidence type="ECO:0000256" key="1">
    <source>
        <dbReference type="ARBA" id="ARBA00023015"/>
    </source>
</evidence>
<evidence type="ECO:0000256" key="2">
    <source>
        <dbReference type="ARBA" id="ARBA00023125"/>
    </source>
</evidence>
<keyword evidence="1" id="KW-0805">Transcription regulation</keyword>
<comment type="caution">
    <text evidence="5">The sequence shown here is derived from an EMBL/GenBank/DDBJ whole genome shotgun (WGS) entry which is preliminary data.</text>
</comment>
<dbReference type="InterPro" id="IPR036390">
    <property type="entry name" value="WH_DNA-bd_sf"/>
</dbReference>
<dbReference type="Pfam" id="PF01022">
    <property type="entry name" value="HTH_5"/>
    <property type="match status" value="1"/>
</dbReference>
<dbReference type="InterPro" id="IPR000394">
    <property type="entry name" value="RNA_pol_sigma_54"/>
</dbReference>
<dbReference type="Proteomes" id="UP000638648">
    <property type="component" value="Unassembled WGS sequence"/>
</dbReference>
<proteinExistence type="predicted"/>
<dbReference type="PANTHER" id="PTHR33154">
    <property type="entry name" value="TRANSCRIPTIONAL REGULATOR, ARSR FAMILY"/>
    <property type="match status" value="1"/>
</dbReference>
<dbReference type="Gene3D" id="1.10.10.10">
    <property type="entry name" value="Winged helix-like DNA-binding domain superfamily/Winged helix DNA-binding domain"/>
    <property type="match status" value="1"/>
</dbReference>
<dbReference type="GO" id="GO:0016987">
    <property type="term" value="F:sigma factor activity"/>
    <property type="evidence" value="ECO:0007669"/>
    <property type="project" value="InterPro"/>
</dbReference>
<feature type="domain" description="HTH arsR-type" evidence="4">
    <location>
        <begin position="296"/>
        <end position="385"/>
    </location>
</feature>
<evidence type="ECO:0000313" key="6">
    <source>
        <dbReference type="Proteomes" id="UP000638648"/>
    </source>
</evidence>
<dbReference type="PROSITE" id="PS50987">
    <property type="entry name" value="HTH_ARSR_2"/>
    <property type="match status" value="1"/>
</dbReference>
<dbReference type="CDD" id="cd00090">
    <property type="entry name" value="HTH_ARSR"/>
    <property type="match status" value="1"/>
</dbReference>
<dbReference type="InterPro" id="IPR011991">
    <property type="entry name" value="ArsR-like_HTH"/>
</dbReference>
<evidence type="ECO:0000313" key="5">
    <source>
        <dbReference type="EMBL" id="MBE1612168.1"/>
    </source>
</evidence>
<reference evidence="5" key="1">
    <citation type="submission" date="2020-10" db="EMBL/GenBank/DDBJ databases">
        <title>Sequencing the genomes of 1000 actinobacteria strains.</title>
        <authorList>
            <person name="Klenk H.-P."/>
        </authorList>
    </citation>
    <scope>NUCLEOTIDE SEQUENCE</scope>
    <source>
        <strain evidence="5">DSM 45354</strain>
    </source>
</reference>
<dbReference type="InterPro" id="IPR001845">
    <property type="entry name" value="HTH_ArsR_DNA-bd_dom"/>
</dbReference>
<dbReference type="GO" id="GO:0001216">
    <property type="term" value="F:DNA-binding transcription activator activity"/>
    <property type="evidence" value="ECO:0007669"/>
    <property type="project" value="InterPro"/>
</dbReference>
<dbReference type="AlphaFoldDB" id="A0A927RQF3"/>
<keyword evidence="2 5" id="KW-0238">DNA-binding</keyword>
<keyword evidence="3" id="KW-0804">Transcription</keyword>
<sequence length="385" mass="41310">MTSLIPVLAEARPAPVLRVAEPTLAAAMPTAMLLVDYALAWKSMPTPELQALAGQLPDSLVEESWPVRAAMAHGSVLRGVLLHQLPADHPGHTDWLALRRWLAALSDDFVRGLVDFGIDSVMRYGQPARDPEPTAALITPLTEPSPAMRRDAAEVLRHWNVPDPQERAGELLDPGTFRSALLNLLDAIWAGWLDRAWHDSLPAMRAAVAATLSPPPGCGAAQWISLTTGLRPDDQYAAAAEAATELVVMPSPGLGRSLSLFADQSTWVLFTPNGSAARARGAAAGASTGTAQRSGISVGRLAQLAPAMHALGDRTRLAIALHLLENGPLTMQQLADALEVHQSTISRQVTMLRRAGMVSLRDDRRVEVQRDTIRQTCQTLLAALD</sequence>
<dbReference type="RefSeq" id="WP_192755266.1">
    <property type="nucleotide sequence ID" value="NZ_BAABJL010000005.1"/>
</dbReference>
<protein>
    <submittedName>
        <fullName evidence="5">DNA-binding transcriptional ArsR family regulator</fullName>
    </submittedName>
</protein>
<gene>
    <name evidence="5" type="ORF">HEB94_009016</name>
</gene>
<dbReference type="InterPro" id="IPR051081">
    <property type="entry name" value="HTH_MetalResp_TranReg"/>
</dbReference>
<dbReference type="SUPFAM" id="SSF46785">
    <property type="entry name" value="Winged helix' DNA-binding domain"/>
    <property type="match status" value="1"/>
</dbReference>
<dbReference type="SMART" id="SM00418">
    <property type="entry name" value="HTH_ARSR"/>
    <property type="match status" value="1"/>
</dbReference>
<evidence type="ECO:0000256" key="3">
    <source>
        <dbReference type="ARBA" id="ARBA00023163"/>
    </source>
</evidence>
<dbReference type="GO" id="GO:0003677">
    <property type="term" value="F:DNA binding"/>
    <property type="evidence" value="ECO:0007669"/>
    <property type="project" value="UniProtKB-KW"/>
</dbReference>
<name>A0A927RQF3_9ACTN</name>
<dbReference type="PROSITE" id="PS00717">
    <property type="entry name" value="SIGMA54_1"/>
    <property type="match status" value="1"/>
</dbReference>
<dbReference type="InterPro" id="IPR036388">
    <property type="entry name" value="WH-like_DNA-bd_sf"/>
</dbReference>